<evidence type="ECO:0008006" key="3">
    <source>
        <dbReference type="Google" id="ProtNLM"/>
    </source>
</evidence>
<protein>
    <recommendedName>
        <fullName evidence="3">JmjC domain-containing protein</fullName>
    </recommendedName>
</protein>
<proteinExistence type="predicted"/>
<evidence type="ECO:0000313" key="1">
    <source>
        <dbReference type="EMBL" id="RXW16179.1"/>
    </source>
</evidence>
<organism evidence="1 2">
    <name type="scientific">Candolleomyces aberdarensis</name>
    <dbReference type="NCBI Taxonomy" id="2316362"/>
    <lineage>
        <taxon>Eukaryota</taxon>
        <taxon>Fungi</taxon>
        <taxon>Dikarya</taxon>
        <taxon>Basidiomycota</taxon>
        <taxon>Agaricomycotina</taxon>
        <taxon>Agaricomycetes</taxon>
        <taxon>Agaricomycetidae</taxon>
        <taxon>Agaricales</taxon>
        <taxon>Agaricineae</taxon>
        <taxon>Psathyrellaceae</taxon>
        <taxon>Candolleomyces</taxon>
    </lineage>
</organism>
<keyword evidence="2" id="KW-1185">Reference proteome</keyword>
<dbReference type="EMBL" id="SDEE01000466">
    <property type="protein sequence ID" value="RXW16179.1"/>
    <property type="molecule type" value="Genomic_DNA"/>
</dbReference>
<comment type="caution">
    <text evidence="1">The sequence shown here is derived from an EMBL/GenBank/DDBJ whole genome shotgun (WGS) entry which is preliminary data.</text>
</comment>
<reference evidence="1 2" key="1">
    <citation type="submission" date="2019-01" db="EMBL/GenBank/DDBJ databases">
        <title>Draft genome sequence of Psathyrella aberdarensis IHI B618.</title>
        <authorList>
            <person name="Buettner E."/>
            <person name="Kellner H."/>
        </authorList>
    </citation>
    <scope>NUCLEOTIDE SEQUENCE [LARGE SCALE GENOMIC DNA]</scope>
    <source>
        <strain evidence="1 2">IHI B618</strain>
    </source>
</reference>
<accession>A0A4Q2DA10</accession>
<dbReference type="AlphaFoldDB" id="A0A4Q2DA10"/>
<name>A0A4Q2DA10_9AGAR</name>
<dbReference type="STRING" id="2316362.A0A4Q2DA10"/>
<gene>
    <name evidence="1" type="ORF">EST38_g9679</name>
</gene>
<dbReference type="OrthoDB" id="3065857at2759"/>
<dbReference type="Proteomes" id="UP000290288">
    <property type="component" value="Unassembled WGS sequence"/>
</dbReference>
<sequence>MTYGSFTFAGKCVPYEVIESGNDPTGIGRLGDLHFNTVTGVPWVFTSIGWTTADLRRSANGMPKQTHPVALGDRRFSVILKDWKSRNFWYTDNGREEVESWMRMQAAIPVAATGVPSGSLPTAIPAAALNVQSGSSPVPSWSGPSVAAHPSNSWIVNLLQEWTTGPPALVEIQLQRGVAILQALLAFNTPITRLDSSTSTSATCESFGIARRRGCPPTQLLAINDLLAEPDITYSDSFSNMVEDDVSAADFWNVQSLLSNRTPLDRSGRLLAAFDIPATEAGMLSCRYDPPFNIGKGSVVSSLTNAWTLPGAITHPHVDGIACAMHMIHWRGKKLWLLWPATPFNLKLIEHTMTTSSHLDTTLDLIRWLEGLELLFLTQEEYFEYSFCLRPNTIHCCLSFTESCHLGMPVRDIRYLDEMEVVMDWVDDWFRNRLFPNTVICKKEHRQVVEKFLDAVKRWHEVKRQPFDKVLKARLGKVLDDATLLIDNVPVSFFA</sequence>
<evidence type="ECO:0000313" key="2">
    <source>
        <dbReference type="Proteomes" id="UP000290288"/>
    </source>
</evidence>